<protein>
    <submittedName>
        <fullName evidence="1">Uncharacterized protein</fullName>
    </submittedName>
</protein>
<sequence>MELELNWEHRRRDLKRYKSQTVDVIMHLVFEEHPDASAFQLLSLNSPHSARHFARTSSSFTHLIELHLDFSNIPRNDPSYIPNQSCERLTSLYLNSVKMDVALQLLALFPDLKDYHATLFTKKMNLSQPEFAIKAMTQENLEWFDWESSVWDNMVFQQLRFSNLKRFTLEVNHRNRNYNQSDSDSSITSLINFIPASVVHLEVIMKKATPTFSTISSLRVLGSARYLSSATI</sequence>
<proteinExistence type="predicted"/>
<keyword evidence="2" id="KW-1185">Reference proteome</keyword>
<dbReference type="EMBL" id="JANIEX010001013">
    <property type="protein sequence ID" value="KAJ3561376.1"/>
    <property type="molecule type" value="Genomic_DNA"/>
</dbReference>
<evidence type="ECO:0000313" key="2">
    <source>
        <dbReference type="Proteomes" id="UP001213000"/>
    </source>
</evidence>
<gene>
    <name evidence="1" type="ORF">NP233_g10229</name>
</gene>
<organism evidence="1 2">
    <name type="scientific">Leucocoprinus birnbaumii</name>
    <dbReference type="NCBI Taxonomy" id="56174"/>
    <lineage>
        <taxon>Eukaryota</taxon>
        <taxon>Fungi</taxon>
        <taxon>Dikarya</taxon>
        <taxon>Basidiomycota</taxon>
        <taxon>Agaricomycotina</taxon>
        <taxon>Agaricomycetes</taxon>
        <taxon>Agaricomycetidae</taxon>
        <taxon>Agaricales</taxon>
        <taxon>Agaricineae</taxon>
        <taxon>Agaricaceae</taxon>
        <taxon>Leucocoprinus</taxon>
    </lineage>
</organism>
<comment type="caution">
    <text evidence="1">The sequence shown here is derived from an EMBL/GenBank/DDBJ whole genome shotgun (WGS) entry which is preliminary data.</text>
</comment>
<accession>A0AAD5VPN3</accession>
<dbReference type="AlphaFoldDB" id="A0AAD5VPN3"/>
<dbReference type="Proteomes" id="UP001213000">
    <property type="component" value="Unassembled WGS sequence"/>
</dbReference>
<name>A0AAD5VPN3_9AGAR</name>
<evidence type="ECO:0000313" key="1">
    <source>
        <dbReference type="EMBL" id="KAJ3561376.1"/>
    </source>
</evidence>
<reference evidence="1" key="1">
    <citation type="submission" date="2022-07" db="EMBL/GenBank/DDBJ databases">
        <title>Genome Sequence of Leucocoprinus birnbaumii.</title>
        <authorList>
            <person name="Buettner E."/>
        </authorList>
    </citation>
    <scope>NUCLEOTIDE SEQUENCE</scope>
    <source>
        <strain evidence="1">VT141</strain>
    </source>
</reference>